<protein>
    <recommendedName>
        <fullName evidence="2 8">Imidazolonepropionase</fullName>
        <ecNumber evidence="2 8">3.5.2.7</ecNumber>
    </recommendedName>
</protein>
<dbReference type="InterPro" id="IPR032466">
    <property type="entry name" value="Metal_Hydrolase"/>
</dbReference>
<evidence type="ECO:0000256" key="3">
    <source>
        <dbReference type="ARBA" id="ARBA00022723"/>
    </source>
</evidence>
<organism evidence="10 11">
    <name type="scientific">Algivirga pacifica</name>
    <dbReference type="NCBI Taxonomy" id="1162670"/>
    <lineage>
        <taxon>Bacteria</taxon>
        <taxon>Pseudomonadati</taxon>
        <taxon>Bacteroidota</taxon>
        <taxon>Cytophagia</taxon>
        <taxon>Cytophagales</taxon>
        <taxon>Flammeovirgaceae</taxon>
        <taxon>Algivirga</taxon>
    </lineage>
</organism>
<comment type="caution">
    <text evidence="10">The sequence shown here is derived from an EMBL/GenBank/DDBJ whole genome shotgun (WGS) entry which is preliminary data.</text>
</comment>
<keyword evidence="3" id="KW-0479">Metal-binding</keyword>
<gene>
    <name evidence="10" type="primary">hutI</name>
    <name evidence="10" type="ORF">GCM10023331_10800</name>
</gene>
<sequence length="411" mass="44466">MKLIGPFTQALPLADLPMKGAIADEDLKIIEQAGVLLEDGKILAVDTFDKLQKENPEVAVTEIQESMVLLPSFVDCHTHICWGGNRARDYAMRIAGKPYLEIARAGGGIWDSVTKTRAASEGELTNITIQRANRHLADGITTIEVKSGYALDVENELKMLKAIKNADREVKADLVSTCLAAHIKPKDFEGDAAAYLQYILENLLPEIKQQGLSNRVDIFIEDTAFNEEVSVSYLLAAKAMGFEITIHADQFSTGGSAVGKEVGAVSVEHLESSTEEEIRLIADSDMVAVALPGASLGLGMQYTPSRKLLDAGACLAIATDWNPGSAPMGDLLMQAAVLSASEKLSSAEVFAGITYRAAAALNLNDRGRLAEGMLGDMVAFPCETYQEILYQQGRLKPTYVWKKGEEVEGKR</sequence>
<keyword evidence="6" id="KW-0862">Zinc</keyword>
<evidence type="ECO:0000256" key="5">
    <source>
        <dbReference type="ARBA" id="ARBA00022808"/>
    </source>
</evidence>
<evidence type="ECO:0000256" key="7">
    <source>
        <dbReference type="ARBA" id="ARBA00023004"/>
    </source>
</evidence>
<accession>A0ABP9D7Z2</accession>
<dbReference type="InterPro" id="IPR011059">
    <property type="entry name" value="Metal-dep_hydrolase_composite"/>
</dbReference>
<keyword evidence="5" id="KW-0369">Histidine metabolism</keyword>
<dbReference type="NCBIfam" id="TIGR01224">
    <property type="entry name" value="hutI"/>
    <property type="match status" value="1"/>
</dbReference>
<dbReference type="InterPro" id="IPR006680">
    <property type="entry name" value="Amidohydro-rel"/>
</dbReference>
<dbReference type="EC" id="3.5.2.7" evidence="2 8"/>
<evidence type="ECO:0000313" key="10">
    <source>
        <dbReference type="EMBL" id="GAA4827764.1"/>
    </source>
</evidence>
<evidence type="ECO:0000256" key="2">
    <source>
        <dbReference type="ARBA" id="ARBA00012864"/>
    </source>
</evidence>
<dbReference type="PANTHER" id="PTHR42752">
    <property type="entry name" value="IMIDAZOLONEPROPIONASE"/>
    <property type="match status" value="1"/>
</dbReference>
<dbReference type="Gene3D" id="2.30.40.10">
    <property type="entry name" value="Urease, subunit C, domain 1"/>
    <property type="match status" value="1"/>
</dbReference>
<evidence type="ECO:0000256" key="4">
    <source>
        <dbReference type="ARBA" id="ARBA00022801"/>
    </source>
</evidence>
<evidence type="ECO:0000256" key="1">
    <source>
        <dbReference type="ARBA" id="ARBA00005023"/>
    </source>
</evidence>
<evidence type="ECO:0000256" key="6">
    <source>
        <dbReference type="ARBA" id="ARBA00022833"/>
    </source>
</evidence>
<evidence type="ECO:0000259" key="9">
    <source>
        <dbReference type="Pfam" id="PF01979"/>
    </source>
</evidence>
<keyword evidence="11" id="KW-1185">Reference proteome</keyword>
<keyword evidence="4" id="KW-0378">Hydrolase</keyword>
<keyword evidence="7" id="KW-0408">Iron</keyword>
<dbReference type="SUPFAM" id="SSF51556">
    <property type="entry name" value="Metallo-dependent hydrolases"/>
    <property type="match status" value="1"/>
</dbReference>
<dbReference type="RefSeq" id="WP_345369867.1">
    <property type="nucleotide sequence ID" value="NZ_BAABJX010000020.1"/>
</dbReference>
<dbReference type="EMBL" id="BAABJX010000020">
    <property type="protein sequence ID" value="GAA4827764.1"/>
    <property type="molecule type" value="Genomic_DNA"/>
</dbReference>
<evidence type="ECO:0000313" key="11">
    <source>
        <dbReference type="Proteomes" id="UP001500298"/>
    </source>
</evidence>
<dbReference type="InterPro" id="IPR005920">
    <property type="entry name" value="HutI"/>
</dbReference>
<name>A0ABP9D7Z2_9BACT</name>
<comment type="pathway">
    <text evidence="1">Amino-acid degradation.</text>
</comment>
<evidence type="ECO:0000256" key="8">
    <source>
        <dbReference type="NCBIfam" id="TIGR01224"/>
    </source>
</evidence>
<dbReference type="Pfam" id="PF01979">
    <property type="entry name" value="Amidohydro_1"/>
    <property type="match status" value="1"/>
</dbReference>
<reference evidence="11" key="1">
    <citation type="journal article" date="2019" name="Int. J. Syst. Evol. Microbiol.">
        <title>The Global Catalogue of Microorganisms (GCM) 10K type strain sequencing project: providing services to taxonomists for standard genome sequencing and annotation.</title>
        <authorList>
            <consortium name="The Broad Institute Genomics Platform"/>
            <consortium name="The Broad Institute Genome Sequencing Center for Infectious Disease"/>
            <person name="Wu L."/>
            <person name="Ma J."/>
        </authorList>
    </citation>
    <scope>NUCLEOTIDE SEQUENCE [LARGE SCALE GENOMIC DNA]</scope>
    <source>
        <strain evidence="11">JCM 18326</strain>
    </source>
</reference>
<dbReference type="Proteomes" id="UP001500298">
    <property type="component" value="Unassembled WGS sequence"/>
</dbReference>
<dbReference type="SUPFAM" id="SSF51338">
    <property type="entry name" value="Composite domain of metallo-dependent hydrolases"/>
    <property type="match status" value="2"/>
</dbReference>
<proteinExistence type="predicted"/>
<feature type="domain" description="Amidohydrolase-related" evidence="9">
    <location>
        <begin position="68"/>
        <end position="407"/>
    </location>
</feature>
<dbReference type="Gene3D" id="3.20.20.140">
    <property type="entry name" value="Metal-dependent hydrolases"/>
    <property type="match status" value="1"/>
</dbReference>
<dbReference type="PANTHER" id="PTHR42752:SF1">
    <property type="entry name" value="IMIDAZOLONEPROPIONASE-RELATED"/>
    <property type="match status" value="1"/>
</dbReference>